<gene>
    <name evidence="5" type="ORF">N0V89_007598</name>
</gene>
<dbReference type="RefSeq" id="XP_056070607.1">
    <property type="nucleotide sequence ID" value="XM_056216360.1"/>
</dbReference>
<dbReference type="SUPFAM" id="SSF57701">
    <property type="entry name" value="Zn2/Cys6 DNA-binding domain"/>
    <property type="match status" value="1"/>
</dbReference>
<dbReference type="GO" id="GO:0008270">
    <property type="term" value="F:zinc ion binding"/>
    <property type="evidence" value="ECO:0007669"/>
    <property type="project" value="InterPro"/>
</dbReference>
<protein>
    <recommendedName>
        <fullName evidence="4">Zn(2)-C6 fungal-type domain-containing protein</fullName>
    </recommendedName>
</protein>
<feature type="region of interest" description="Disordered" evidence="3">
    <location>
        <begin position="161"/>
        <end position="196"/>
    </location>
</feature>
<dbReference type="AlphaFoldDB" id="A0A9W8XL63"/>
<dbReference type="InterPro" id="IPR036864">
    <property type="entry name" value="Zn2-C6_fun-type_DNA-bd_sf"/>
</dbReference>
<proteinExistence type="predicted"/>
<dbReference type="SMART" id="SM00066">
    <property type="entry name" value="GAL4"/>
    <property type="match status" value="1"/>
</dbReference>
<feature type="compositionally biased region" description="Low complexity" evidence="3">
    <location>
        <begin position="714"/>
        <end position="730"/>
    </location>
</feature>
<feature type="compositionally biased region" description="Polar residues" evidence="3">
    <location>
        <begin position="34"/>
        <end position="49"/>
    </location>
</feature>
<dbReference type="Pfam" id="PF00172">
    <property type="entry name" value="Zn_clus"/>
    <property type="match status" value="1"/>
</dbReference>
<dbReference type="InterPro" id="IPR050987">
    <property type="entry name" value="AtrR-like"/>
</dbReference>
<accession>A0A9W8XL63</accession>
<dbReference type="PANTHER" id="PTHR46910:SF4">
    <property type="entry name" value="ZN(2)-C6 FUNGAL-TYPE DOMAIN-CONTAINING PROTEIN"/>
    <property type="match status" value="1"/>
</dbReference>
<dbReference type="InterPro" id="IPR001138">
    <property type="entry name" value="Zn2Cys6_DnaBD"/>
</dbReference>
<reference evidence="5" key="1">
    <citation type="submission" date="2022-10" db="EMBL/GenBank/DDBJ databases">
        <title>Tapping the CABI collections for fungal endophytes: first genome assemblies for Collariella, Neodidymelliopsis, Ascochyta clinopodiicola, Didymella pomorum, Didymosphaeria variabile, Neocosmospora piperis and Neocucurbitaria cava.</title>
        <authorList>
            <person name="Hill R."/>
        </authorList>
    </citation>
    <scope>NUCLEOTIDE SEQUENCE</scope>
    <source>
        <strain evidence="5">IMI 356815</strain>
    </source>
</reference>
<dbReference type="CDD" id="cd12148">
    <property type="entry name" value="fungal_TF_MHR"/>
    <property type="match status" value="1"/>
</dbReference>
<dbReference type="PROSITE" id="PS00463">
    <property type="entry name" value="ZN2_CY6_FUNGAL_1"/>
    <property type="match status" value="1"/>
</dbReference>
<dbReference type="GO" id="GO:0003677">
    <property type="term" value="F:DNA binding"/>
    <property type="evidence" value="ECO:0007669"/>
    <property type="project" value="InterPro"/>
</dbReference>
<dbReference type="InterPro" id="IPR007219">
    <property type="entry name" value="XnlR_reg_dom"/>
</dbReference>
<dbReference type="GeneID" id="80911128"/>
<comment type="caution">
    <text evidence="5">The sequence shown here is derived from an EMBL/GenBank/DDBJ whole genome shotgun (WGS) entry which is preliminary data.</text>
</comment>
<feature type="compositionally biased region" description="Polar residues" evidence="3">
    <location>
        <begin position="163"/>
        <end position="191"/>
    </location>
</feature>
<dbReference type="Gene3D" id="4.10.240.10">
    <property type="entry name" value="Zn(2)-C6 fungal-type DNA-binding domain"/>
    <property type="match status" value="1"/>
</dbReference>
<evidence type="ECO:0000259" key="4">
    <source>
        <dbReference type="PROSITE" id="PS50048"/>
    </source>
</evidence>
<dbReference type="Pfam" id="PF04082">
    <property type="entry name" value="Fungal_trans"/>
    <property type="match status" value="1"/>
</dbReference>
<keyword evidence="6" id="KW-1185">Reference proteome</keyword>
<feature type="domain" description="Zn(2)-C6 fungal-type" evidence="4">
    <location>
        <begin position="65"/>
        <end position="95"/>
    </location>
</feature>
<feature type="region of interest" description="Disordered" evidence="3">
    <location>
        <begin position="690"/>
        <end position="763"/>
    </location>
</feature>
<sequence length="904" mass="100393">MAHASSHKRMPETSPDVALSHNAKIPKIEPGLAQSPQPYQRPSPNNDFSGSVKKRLATSSRTGQACDRCKIRKIRCDPRPEGCSPCAQNRSPCKTTDRITGRATTRGQVEALESENSYLRSQLVDLQAQLKEMGVEPRTAPTYNHLSQCNAPYAPPVAASEWGESTNRRTSTHASTSPAAGYTPANSTLENNRPLPQYKHQSFGDNYLGVSSADSLLSNISGTSLSVFGHEIDITDFVDDKDYDTSYMSYTYVMRVALSHTQPDPVPLPPYQTLKEYCSWWFRSMHPYIMLLDKPTMMKLIWRIGNEPGFSPSVSETVCVHMVIASLNYQISVRNRQADMMEESHRHYRYALSFFKDLWLSHTWHDVQALTLIVHHLRNFPKPGAAWIMASTTFQLAIELGYHRSSKAWANNGHMDPLEVEVRKRTFWTLHALTTNMSGKLGRPMPINMDDIDVEFPEPMNDCLPGEEVGLDEFHKCSFQVGIHVAKFTVPLSHLYRSLYSINATPGAYEETLQRLEAGIKQWKEGLPPQLRDPATASQEDYIFAVYLDYWYHEYHLQMYHPAMCRSDDPNANSASLEKCLVASKKLLRCVTEMRKLRSLDNIWINIVTYIGAIFTTLFGHHQKLDQLSSADMDTLKSDMDEWIELISESGQLLGFGDKLKDTISQIIERSLSNINASIAKRTASQSLAQVALQAPPEQSSAPITYTNGNHQPSYSSAASTADSATISGSPQSQAYTIPPGSAGYTYNNGPPASVPQPAAPSLGQQSYMTAQESTMPASHAAALQQAAAVIPPPRTDDPYAFGNAQVATSGHPHQSTYANEVPPVDWHQWTRSTVAYRQPGSQGEYLNSVRTHGSVSVQGSQGGQMTGVGDENVMQTLGSNNWPSMQFYPSNNAFGSQQYNGQQ</sequence>
<evidence type="ECO:0000313" key="6">
    <source>
        <dbReference type="Proteomes" id="UP001140513"/>
    </source>
</evidence>
<dbReference type="SMART" id="SM00906">
    <property type="entry name" value="Fungal_trans"/>
    <property type="match status" value="1"/>
</dbReference>
<evidence type="ECO:0000256" key="3">
    <source>
        <dbReference type="SAM" id="MobiDB-lite"/>
    </source>
</evidence>
<dbReference type="Proteomes" id="UP001140513">
    <property type="component" value="Unassembled WGS sequence"/>
</dbReference>
<evidence type="ECO:0000313" key="5">
    <source>
        <dbReference type="EMBL" id="KAJ4352251.1"/>
    </source>
</evidence>
<keyword evidence="1" id="KW-0479">Metal-binding</keyword>
<dbReference type="PROSITE" id="PS50048">
    <property type="entry name" value="ZN2_CY6_FUNGAL_2"/>
    <property type="match status" value="1"/>
</dbReference>
<dbReference type="EMBL" id="JAPEUX010000005">
    <property type="protein sequence ID" value="KAJ4352251.1"/>
    <property type="molecule type" value="Genomic_DNA"/>
</dbReference>
<dbReference type="GO" id="GO:0006351">
    <property type="term" value="P:DNA-templated transcription"/>
    <property type="evidence" value="ECO:0007669"/>
    <property type="project" value="InterPro"/>
</dbReference>
<dbReference type="GO" id="GO:0000981">
    <property type="term" value="F:DNA-binding transcription factor activity, RNA polymerase II-specific"/>
    <property type="evidence" value="ECO:0007669"/>
    <property type="project" value="InterPro"/>
</dbReference>
<feature type="compositionally biased region" description="Polar residues" evidence="3">
    <location>
        <begin position="697"/>
        <end position="713"/>
    </location>
</feature>
<evidence type="ECO:0000256" key="1">
    <source>
        <dbReference type="ARBA" id="ARBA00022723"/>
    </source>
</evidence>
<feature type="region of interest" description="Disordered" evidence="3">
    <location>
        <begin position="1"/>
        <end position="59"/>
    </location>
</feature>
<name>A0A9W8XL63_9PLEO</name>
<dbReference type="CDD" id="cd00067">
    <property type="entry name" value="GAL4"/>
    <property type="match status" value="1"/>
</dbReference>
<dbReference type="PANTHER" id="PTHR46910">
    <property type="entry name" value="TRANSCRIPTION FACTOR PDR1"/>
    <property type="match status" value="1"/>
</dbReference>
<keyword evidence="2" id="KW-0539">Nucleus</keyword>
<organism evidence="5 6">
    <name type="scientific">Didymosphaeria variabile</name>
    <dbReference type="NCBI Taxonomy" id="1932322"/>
    <lineage>
        <taxon>Eukaryota</taxon>
        <taxon>Fungi</taxon>
        <taxon>Dikarya</taxon>
        <taxon>Ascomycota</taxon>
        <taxon>Pezizomycotina</taxon>
        <taxon>Dothideomycetes</taxon>
        <taxon>Pleosporomycetidae</taxon>
        <taxon>Pleosporales</taxon>
        <taxon>Massarineae</taxon>
        <taxon>Didymosphaeriaceae</taxon>
        <taxon>Didymosphaeria</taxon>
    </lineage>
</organism>
<dbReference type="OrthoDB" id="4456959at2759"/>
<evidence type="ECO:0000256" key="2">
    <source>
        <dbReference type="ARBA" id="ARBA00023242"/>
    </source>
</evidence>